<feature type="region of interest" description="Disordered" evidence="1">
    <location>
        <begin position="1"/>
        <end position="111"/>
    </location>
</feature>
<feature type="compositionally biased region" description="Basic and acidic residues" evidence="1">
    <location>
        <begin position="49"/>
        <end position="65"/>
    </location>
</feature>
<protein>
    <submittedName>
        <fullName evidence="2">Uncharacterized protein</fullName>
    </submittedName>
</protein>
<comment type="caution">
    <text evidence="2">The sequence shown here is derived from an EMBL/GenBank/DDBJ whole genome shotgun (WGS) entry which is preliminary data.</text>
</comment>
<feature type="compositionally biased region" description="Acidic residues" evidence="1">
    <location>
        <begin position="100"/>
        <end position="111"/>
    </location>
</feature>
<proteinExistence type="predicted"/>
<feature type="compositionally biased region" description="Basic and acidic residues" evidence="1">
    <location>
        <begin position="8"/>
        <end position="21"/>
    </location>
</feature>
<sequence>MPHAHRVQRIDGGRQQRRAEDEQPDAASGKRVGSGLFHQAHSPFPGKLPVERVNDEAWRQRRGKELPAGPETPPEDGLKALRLEPVEVSHKCREPRQYDREEDEEASEDEPEFFHLRQFDARHTLTLVVPPLAVVAASLRPLTLRMILHRSEKVVYIHKEHPSYAK</sequence>
<dbReference type="AlphaFoldDB" id="A0A645ISV7"/>
<reference evidence="2" key="1">
    <citation type="submission" date="2019-08" db="EMBL/GenBank/DDBJ databases">
        <authorList>
            <person name="Kucharzyk K."/>
            <person name="Murdoch R.W."/>
            <person name="Higgins S."/>
            <person name="Loffler F."/>
        </authorList>
    </citation>
    <scope>NUCLEOTIDE SEQUENCE</scope>
</reference>
<evidence type="ECO:0000256" key="1">
    <source>
        <dbReference type="SAM" id="MobiDB-lite"/>
    </source>
</evidence>
<organism evidence="2">
    <name type="scientific">bioreactor metagenome</name>
    <dbReference type="NCBI Taxonomy" id="1076179"/>
    <lineage>
        <taxon>unclassified sequences</taxon>
        <taxon>metagenomes</taxon>
        <taxon>ecological metagenomes</taxon>
    </lineage>
</organism>
<name>A0A645ISV7_9ZZZZ</name>
<evidence type="ECO:0000313" key="2">
    <source>
        <dbReference type="EMBL" id="MPN54458.1"/>
    </source>
</evidence>
<accession>A0A645ISV7</accession>
<dbReference type="EMBL" id="VSSQ01122706">
    <property type="protein sequence ID" value="MPN54458.1"/>
    <property type="molecule type" value="Genomic_DNA"/>
</dbReference>
<feature type="compositionally biased region" description="Basic and acidic residues" evidence="1">
    <location>
        <begin position="76"/>
        <end position="99"/>
    </location>
</feature>
<gene>
    <name evidence="2" type="ORF">SDC9_202128</name>
</gene>